<protein>
    <submittedName>
        <fullName evidence="4">Short-chain dehydrogenase/reductase SDR</fullName>
    </submittedName>
</protein>
<dbReference type="GO" id="GO:0006633">
    <property type="term" value="P:fatty acid biosynthetic process"/>
    <property type="evidence" value="ECO:0007669"/>
    <property type="project" value="TreeGrafter"/>
</dbReference>
<organism evidence="4">
    <name type="scientific">Solibacter usitatus (strain Ellin6076)</name>
    <dbReference type="NCBI Taxonomy" id="234267"/>
    <lineage>
        <taxon>Bacteria</taxon>
        <taxon>Pseudomonadati</taxon>
        <taxon>Acidobacteriota</taxon>
        <taxon>Terriglobia</taxon>
        <taxon>Bryobacterales</taxon>
        <taxon>Solibacteraceae</taxon>
        <taxon>Candidatus Solibacter</taxon>
    </lineage>
</organism>
<dbReference type="FunFam" id="3.40.50.720:FF:000084">
    <property type="entry name" value="Short-chain dehydrogenase reductase"/>
    <property type="match status" value="1"/>
</dbReference>
<sequence length="252" mass="27050">MESNFSLTGKVAFVTGSTRGIGWAIVRVLARHGATVVLNGRANPEFVEQRAAEIRAEFSVPCLGLCSDVADAESVKGCYREIFKNFRRLDVLVNNAGILQDALLGMIPDALIRRTMEVNTIGPIYHVQEASRLMARNKGGSIINVSSIIGRVGNEGQAVYGASKAALIGLTMSAAKELARQNIRVNAVAPGFINTDMVKQLTPQKFEERIKSVKMGRIGEPEDVANAILFLASDLSSYVTGQVLGVDGGMLI</sequence>
<dbReference type="OrthoDB" id="9803333at2"/>
<dbReference type="KEGG" id="sus:Acid_1362"/>
<evidence type="ECO:0000256" key="1">
    <source>
        <dbReference type="ARBA" id="ARBA00006484"/>
    </source>
</evidence>
<dbReference type="InterPro" id="IPR036291">
    <property type="entry name" value="NAD(P)-bd_dom_sf"/>
</dbReference>
<dbReference type="GO" id="GO:0048038">
    <property type="term" value="F:quinone binding"/>
    <property type="evidence" value="ECO:0007669"/>
    <property type="project" value="TreeGrafter"/>
</dbReference>
<dbReference type="SMART" id="SM00822">
    <property type="entry name" value="PKS_KR"/>
    <property type="match status" value="1"/>
</dbReference>
<dbReference type="InterPro" id="IPR057326">
    <property type="entry name" value="KR_dom"/>
</dbReference>
<dbReference type="InParanoid" id="Q029D6"/>
<dbReference type="EMBL" id="CP000473">
    <property type="protein sequence ID" value="ABJ82355.1"/>
    <property type="molecule type" value="Genomic_DNA"/>
</dbReference>
<keyword evidence="2" id="KW-0560">Oxidoreductase</keyword>
<evidence type="ECO:0000313" key="4">
    <source>
        <dbReference type="EMBL" id="ABJ82355.1"/>
    </source>
</evidence>
<evidence type="ECO:0000259" key="3">
    <source>
        <dbReference type="SMART" id="SM00822"/>
    </source>
</evidence>
<dbReference type="InterPro" id="IPR020904">
    <property type="entry name" value="Sc_DH/Rdtase_CS"/>
</dbReference>
<dbReference type="STRING" id="234267.Acid_1362"/>
<dbReference type="InterPro" id="IPR002347">
    <property type="entry name" value="SDR_fam"/>
</dbReference>
<dbReference type="Gene3D" id="3.40.50.720">
    <property type="entry name" value="NAD(P)-binding Rossmann-like Domain"/>
    <property type="match status" value="1"/>
</dbReference>
<dbReference type="eggNOG" id="COG1028">
    <property type="taxonomic scope" value="Bacteria"/>
</dbReference>
<proteinExistence type="inferred from homology"/>
<dbReference type="PANTHER" id="PTHR42760">
    <property type="entry name" value="SHORT-CHAIN DEHYDROGENASES/REDUCTASES FAMILY MEMBER"/>
    <property type="match status" value="1"/>
</dbReference>
<dbReference type="GO" id="GO:0016616">
    <property type="term" value="F:oxidoreductase activity, acting on the CH-OH group of donors, NAD or NADP as acceptor"/>
    <property type="evidence" value="ECO:0007669"/>
    <property type="project" value="TreeGrafter"/>
</dbReference>
<comment type="similarity">
    <text evidence="1">Belongs to the short-chain dehydrogenases/reductases (SDR) family.</text>
</comment>
<dbReference type="SUPFAM" id="SSF51735">
    <property type="entry name" value="NAD(P)-binding Rossmann-fold domains"/>
    <property type="match status" value="1"/>
</dbReference>
<gene>
    <name evidence="4" type="ordered locus">Acid_1362</name>
</gene>
<dbReference type="PANTHER" id="PTHR42760:SF83">
    <property type="entry name" value="(3R)-3-HYDROXYACYL-COA DEHYDROGENASE"/>
    <property type="match status" value="1"/>
</dbReference>
<dbReference type="Pfam" id="PF13561">
    <property type="entry name" value="adh_short_C2"/>
    <property type="match status" value="1"/>
</dbReference>
<evidence type="ECO:0000256" key="2">
    <source>
        <dbReference type="ARBA" id="ARBA00023002"/>
    </source>
</evidence>
<accession>Q029D6</accession>
<reference evidence="4" key="1">
    <citation type="submission" date="2006-10" db="EMBL/GenBank/DDBJ databases">
        <title>Complete sequence of Solibacter usitatus Ellin6076.</title>
        <authorList>
            <consortium name="US DOE Joint Genome Institute"/>
            <person name="Copeland A."/>
            <person name="Lucas S."/>
            <person name="Lapidus A."/>
            <person name="Barry K."/>
            <person name="Detter J.C."/>
            <person name="Glavina del Rio T."/>
            <person name="Hammon N."/>
            <person name="Israni S."/>
            <person name="Dalin E."/>
            <person name="Tice H."/>
            <person name="Pitluck S."/>
            <person name="Thompson L.S."/>
            <person name="Brettin T."/>
            <person name="Bruce D."/>
            <person name="Han C."/>
            <person name="Tapia R."/>
            <person name="Gilna P."/>
            <person name="Schmutz J."/>
            <person name="Larimer F."/>
            <person name="Land M."/>
            <person name="Hauser L."/>
            <person name="Kyrpides N."/>
            <person name="Mikhailova N."/>
            <person name="Janssen P.H."/>
            <person name="Kuske C.R."/>
            <person name="Richardson P."/>
        </authorList>
    </citation>
    <scope>NUCLEOTIDE SEQUENCE</scope>
    <source>
        <strain evidence="4">Ellin6076</strain>
    </source>
</reference>
<dbReference type="PRINTS" id="PR00080">
    <property type="entry name" value="SDRFAMILY"/>
</dbReference>
<dbReference type="NCBIfam" id="NF005559">
    <property type="entry name" value="PRK07231.1"/>
    <property type="match status" value="1"/>
</dbReference>
<feature type="domain" description="Ketoreductase" evidence="3">
    <location>
        <begin position="10"/>
        <end position="191"/>
    </location>
</feature>
<dbReference type="PROSITE" id="PS00061">
    <property type="entry name" value="ADH_SHORT"/>
    <property type="match status" value="1"/>
</dbReference>
<dbReference type="HOGENOM" id="CLU_010194_1_2_0"/>
<dbReference type="AlphaFoldDB" id="Q029D6"/>
<dbReference type="PRINTS" id="PR00081">
    <property type="entry name" value="GDHRDH"/>
</dbReference>
<name>Q029D6_SOLUE</name>